<keyword evidence="4" id="KW-1185">Reference proteome</keyword>
<keyword evidence="2" id="KW-0732">Signal</keyword>
<feature type="chain" id="PRO_5002097807" description="DNA repair ATPase" evidence="2">
    <location>
        <begin position="32"/>
        <end position="224"/>
    </location>
</feature>
<dbReference type="KEGG" id="apac:S7S_18155"/>
<protein>
    <recommendedName>
        <fullName evidence="5">DNA repair ATPase</fullName>
    </recommendedName>
</protein>
<evidence type="ECO:0000256" key="2">
    <source>
        <dbReference type="SAM" id="SignalP"/>
    </source>
</evidence>
<dbReference type="HOGENOM" id="CLU_107142_0_0_6"/>
<evidence type="ECO:0000313" key="3">
    <source>
        <dbReference type="EMBL" id="AJD50043.1"/>
    </source>
</evidence>
<keyword evidence="1" id="KW-0175">Coiled coil</keyword>
<dbReference type="EMBL" id="CP004387">
    <property type="protein sequence ID" value="AJD50043.1"/>
    <property type="molecule type" value="Genomic_DNA"/>
</dbReference>
<evidence type="ECO:0008006" key="5">
    <source>
        <dbReference type="Google" id="ProtNLM"/>
    </source>
</evidence>
<dbReference type="Proteomes" id="UP000006764">
    <property type="component" value="Chromosome"/>
</dbReference>
<feature type="signal peptide" evidence="2">
    <location>
        <begin position="1"/>
        <end position="31"/>
    </location>
</feature>
<accession>A0A0B4XU88</accession>
<dbReference type="AlphaFoldDB" id="A0A0B4XU88"/>
<dbReference type="RefSeq" id="WP_008734557.1">
    <property type="nucleotide sequence ID" value="NZ_CP004387.1"/>
</dbReference>
<dbReference type="OrthoDB" id="7032041at2"/>
<organism evidence="3 4">
    <name type="scientific">Isoalcanivorax pacificus W11-5</name>
    <dbReference type="NCBI Taxonomy" id="391936"/>
    <lineage>
        <taxon>Bacteria</taxon>
        <taxon>Pseudomonadati</taxon>
        <taxon>Pseudomonadota</taxon>
        <taxon>Gammaproteobacteria</taxon>
        <taxon>Oceanospirillales</taxon>
        <taxon>Alcanivoracaceae</taxon>
        <taxon>Isoalcanivorax</taxon>
    </lineage>
</organism>
<evidence type="ECO:0000313" key="4">
    <source>
        <dbReference type="Proteomes" id="UP000006764"/>
    </source>
</evidence>
<evidence type="ECO:0000256" key="1">
    <source>
        <dbReference type="SAM" id="Coils"/>
    </source>
</evidence>
<sequence>MITIRSRTFGPRAMFCGLIIAGLLPALSASANTMEERLRAELRSTVQSLQTLQSQQARTEAALRTAEAERDAAQQETARLRAQLERASQNTENLRRNASAQLEARNDQLAQFRGAYDELLEIARAKEAQRVSLETALGQRDGQLTLCMEKNDQLYETGQRVLKAYEDISLGDVLRTRQPFAAAARVRFDDIAQRYGDELYQGRFDPQMPLPAAGADQASATPIH</sequence>
<gene>
    <name evidence="3" type="ORF">S7S_18155</name>
</gene>
<proteinExistence type="predicted"/>
<name>A0A0B4XU88_9GAMM</name>
<feature type="coiled-coil region" evidence="1">
    <location>
        <begin position="35"/>
        <end position="104"/>
    </location>
</feature>
<dbReference type="STRING" id="391936.S7S_18155"/>
<reference evidence="3 4" key="1">
    <citation type="journal article" date="2012" name="J. Bacteriol.">
        <title>Genome sequence of an alkane-degrading bacterium, Alcanivorax pacificus type strain W11-5, isolated from deep sea sediment.</title>
        <authorList>
            <person name="Lai Q."/>
            <person name="Shao Z."/>
        </authorList>
    </citation>
    <scope>NUCLEOTIDE SEQUENCE [LARGE SCALE GENOMIC DNA]</scope>
    <source>
        <strain evidence="3 4">W11-5</strain>
    </source>
</reference>